<keyword evidence="4" id="KW-0732">Signal</keyword>
<gene>
    <name evidence="6" type="ORF">L9F63_011653</name>
</gene>
<sequence>FLTFCYLAAFNCWLLLCPATLSHDWQMGSVPLLTSLADSRNIATCLFFGCCLLLVYRGIADFENPYPRSLTVYFYVTSLPDCSFGKPLLKLTDHLKSTVFASALLPVQQYNARGKEVAI</sequence>
<proteinExistence type="predicted"/>
<evidence type="ECO:0000259" key="5">
    <source>
        <dbReference type="Pfam" id="PF08409"/>
    </source>
</evidence>
<dbReference type="AlphaFoldDB" id="A0AAD8EP82"/>
<evidence type="ECO:0000313" key="7">
    <source>
        <dbReference type="Proteomes" id="UP001233999"/>
    </source>
</evidence>
<feature type="signal peptide" evidence="4">
    <location>
        <begin position="1"/>
        <end position="22"/>
    </location>
</feature>
<keyword evidence="1" id="KW-0677">Repeat</keyword>
<comment type="caution">
    <text evidence="6">The sequence shown here is derived from an EMBL/GenBank/DDBJ whole genome shotgun (WGS) entry which is preliminary data.</text>
</comment>
<keyword evidence="7" id="KW-1185">Reference proteome</keyword>
<reference evidence="6" key="2">
    <citation type="submission" date="2023-05" db="EMBL/GenBank/DDBJ databases">
        <authorList>
            <person name="Fouks B."/>
        </authorList>
    </citation>
    <scope>NUCLEOTIDE SEQUENCE</scope>
    <source>
        <strain evidence="6">Stay&amp;Tobe</strain>
        <tissue evidence="6">Testes</tissue>
    </source>
</reference>
<dbReference type="Proteomes" id="UP001233999">
    <property type="component" value="Unassembled WGS sequence"/>
</dbReference>
<reference evidence="6" key="1">
    <citation type="journal article" date="2023" name="IScience">
        <title>Live-bearing cockroach genome reveals convergent evolutionary mechanisms linked to viviparity in insects and beyond.</title>
        <authorList>
            <person name="Fouks B."/>
            <person name="Harrison M.C."/>
            <person name="Mikhailova A.A."/>
            <person name="Marchal E."/>
            <person name="English S."/>
            <person name="Carruthers M."/>
            <person name="Jennings E.C."/>
            <person name="Chiamaka E.L."/>
            <person name="Frigard R.A."/>
            <person name="Pippel M."/>
            <person name="Attardo G.M."/>
            <person name="Benoit J.B."/>
            <person name="Bornberg-Bauer E."/>
            <person name="Tobe S.S."/>
        </authorList>
    </citation>
    <scope>NUCLEOTIDE SEQUENCE</scope>
    <source>
        <strain evidence="6">Stay&amp;Tobe</strain>
    </source>
</reference>
<evidence type="ECO:0000313" key="6">
    <source>
        <dbReference type="EMBL" id="KAJ9597493.1"/>
    </source>
</evidence>
<evidence type="ECO:0000256" key="3">
    <source>
        <dbReference type="ARBA" id="ARBA00023136"/>
    </source>
</evidence>
<dbReference type="InterPro" id="IPR052943">
    <property type="entry name" value="TMTC_O-mannosyl-trnsfr"/>
</dbReference>
<dbReference type="EMBL" id="JASPKZ010001605">
    <property type="protein sequence ID" value="KAJ9597493.1"/>
    <property type="molecule type" value="Genomic_DNA"/>
</dbReference>
<dbReference type="PANTHER" id="PTHR44809">
    <property type="match status" value="1"/>
</dbReference>
<feature type="domain" description="DUF1736" evidence="5">
    <location>
        <begin position="1"/>
        <end position="51"/>
    </location>
</feature>
<evidence type="ECO:0000256" key="2">
    <source>
        <dbReference type="ARBA" id="ARBA00022803"/>
    </source>
</evidence>
<protein>
    <recommendedName>
        <fullName evidence="5">DUF1736 domain-containing protein</fullName>
    </recommendedName>
</protein>
<evidence type="ECO:0000256" key="4">
    <source>
        <dbReference type="SAM" id="SignalP"/>
    </source>
</evidence>
<dbReference type="PANTHER" id="PTHR44809:SF1">
    <property type="entry name" value="PROTEIN O-MANNOSYL-TRANSFERASE TMTC1"/>
    <property type="match status" value="1"/>
</dbReference>
<feature type="chain" id="PRO_5042108117" description="DUF1736 domain-containing protein" evidence="4">
    <location>
        <begin position="23"/>
        <end position="119"/>
    </location>
</feature>
<keyword evidence="2" id="KW-0802">TPR repeat</keyword>
<name>A0AAD8EP82_DIPPU</name>
<keyword evidence="3" id="KW-0472">Membrane</keyword>
<feature type="non-terminal residue" evidence="6">
    <location>
        <position position="1"/>
    </location>
</feature>
<organism evidence="6 7">
    <name type="scientific">Diploptera punctata</name>
    <name type="common">Pacific beetle cockroach</name>
    <dbReference type="NCBI Taxonomy" id="6984"/>
    <lineage>
        <taxon>Eukaryota</taxon>
        <taxon>Metazoa</taxon>
        <taxon>Ecdysozoa</taxon>
        <taxon>Arthropoda</taxon>
        <taxon>Hexapoda</taxon>
        <taxon>Insecta</taxon>
        <taxon>Pterygota</taxon>
        <taxon>Neoptera</taxon>
        <taxon>Polyneoptera</taxon>
        <taxon>Dictyoptera</taxon>
        <taxon>Blattodea</taxon>
        <taxon>Blaberoidea</taxon>
        <taxon>Blaberidae</taxon>
        <taxon>Diplopterinae</taxon>
        <taxon>Diploptera</taxon>
    </lineage>
</organism>
<dbReference type="Pfam" id="PF08409">
    <property type="entry name" value="TMTC_DUF1736"/>
    <property type="match status" value="1"/>
</dbReference>
<dbReference type="InterPro" id="IPR013618">
    <property type="entry name" value="TMTC_DUF1736"/>
</dbReference>
<evidence type="ECO:0000256" key="1">
    <source>
        <dbReference type="ARBA" id="ARBA00022737"/>
    </source>
</evidence>
<accession>A0AAD8EP82</accession>